<sequence>MEKKNTFALFVISADDKTIEVEKESPEKDFTQFINQLPSDDCRFAVYDFAYEVAGQQRNKLVFISWIPDTSKIKKKMLYASSKLALCKRLDGIASEIQATDYDEISEKTITEKLTRGSR</sequence>
<dbReference type="SMART" id="SM00102">
    <property type="entry name" value="ADF"/>
    <property type="match status" value="1"/>
</dbReference>
<dbReference type="GO" id="GO:0015629">
    <property type="term" value="C:actin cytoskeleton"/>
    <property type="evidence" value="ECO:0007669"/>
    <property type="project" value="InterPro"/>
</dbReference>
<dbReference type="AlphaFoldDB" id="A0A1R1PGV8"/>
<keyword evidence="9" id="KW-1185">Reference proteome</keyword>
<name>A0A1R1PGV8_ZANCU</name>
<dbReference type="Gene3D" id="3.40.20.10">
    <property type="entry name" value="Severin"/>
    <property type="match status" value="1"/>
</dbReference>
<evidence type="ECO:0000256" key="5">
    <source>
        <dbReference type="ARBA" id="ARBA00032427"/>
    </source>
</evidence>
<dbReference type="PRINTS" id="PR00006">
    <property type="entry name" value="COFILIN"/>
</dbReference>
<dbReference type="PROSITE" id="PS51263">
    <property type="entry name" value="ADF_H"/>
    <property type="match status" value="1"/>
</dbReference>
<gene>
    <name evidence="8" type="ORF">AX774_g1881</name>
    <name evidence="7" type="ORF">AX774_g6368</name>
</gene>
<proteinExistence type="inferred from homology"/>
<reference evidence="9" key="2">
    <citation type="submission" date="2017-01" db="EMBL/GenBank/DDBJ databases">
        <authorList>
            <person name="Wang Y."/>
            <person name="White M."/>
            <person name="Kvist S."/>
            <person name="Moncalvo J.-M."/>
        </authorList>
    </citation>
    <scope>NUCLEOTIDE SEQUENCE [LARGE SCALE GENOMIC DNA]</scope>
    <source>
        <strain evidence="9">COL-18-3</strain>
    </source>
</reference>
<evidence type="ECO:0000256" key="3">
    <source>
        <dbReference type="ARBA" id="ARBA00015630"/>
    </source>
</evidence>
<feature type="domain" description="ADF-H" evidence="6">
    <location>
        <begin position="1"/>
        <end position="115"/>
    </location>
</feature>
<evidence type="ECO:0000313" key="9">
    <source>
        <dbReference type="Proteomes" id="UP000188320"/>
    </source>
</evidence>
<dbReference type="GO" id="GO:0003779">
    <property type="term" value="F:actin binding"/>
    <property type="evidence" value="ECO:0007669"/>
    <property type="project" value="UniProtKB-KW"/>
</dbReference>
<keyword evidence="4" id="KW-0009">Actin-binding</keyword>
<dbReference type="GO" id="GO:0016363">
    <property type="term" value="C:nuclear matrix"/>
    <property type="evidence" value="ECO:0007669"/>
    <property type="project" value="UniProtKB-SubCell"/>
</dbReference>
<dbReference type="OrthoDB" id="10249245at2759"/>
<dbReference type="EMBL" id="LSSK01001263">
    <property type="protein sequence ID" value="OMH80210.1"/>
    <property type="molecule type" value="Genomic_DNA"/>
</dbReference>
<protein>
    <recommendedName>
        <fullName evidence="3">Cofilin</fullName>
    </recommendedName>
    <alternativeName>
        <fullName evidence="5">Actin-depolymerizing factor 1</fullName>
    </alternativeName>
</protein>
<evidence type="ECO:0000256" key="4">
    <source>
        <dbReference type="ARBA" id="ARBA00023203"/>
    </source>
</evidence>
<dbReference type="Proteomes" id="UP000188320">
    <property type="component" value="Unassembled WGS sequence"/>
</dbReference>
<dbReference type="GO" id="GO:0030042">
    <property type="term" value="P:actin filament depolymerization"/>
    <property type="evidence" value="ECO:0007669"/>
    <property type="project" value="InterPro"/>
</dbReference>
<comment type="similarity">
    <text evidence="2">Belongs to the actin-binding proteins ADF family.</text>
</comment>
<dbReference type="InterPro" id="IPR029006">
    <property type="entry name" value="ADF-H/Gelsolin-like_dom_sf"/>
</dbReference>
<accession>A0A1R1PGV8</accession>
<dbReference type="InterPro" id="IPR002108">
    <property type="entry name" value="ADF-H"/>
</dbReference>
<evidence type="ECO:0000256" key="1">
    <source>
        <dbReference type="ARBA" id="ARBA00004109"/>
    </source>
</evidence>
<dbReference type="SUPFAM" id="SSF55753">
    <property type="entry name" value="Actin depolymerizing proteins"/>
    <property type="match status" value="1"/>
</dbReference>
<dbReference type="PANTHER" id="PTHR11913">
    <property type="entry name" value="COFILIN-RELATED"/>
    <property type="match status" value="1"/>
</dbReference>
<comment type="caution">
    <text evidence="7">The sequence shown here is derived from an EMBL/GenBank/DDBJ whole genome shotgun (WGS) entry which is preliminary data.</text>
</comment>
<dbReference type="InterPro" id="IPR017904">
    <property type="entry name" value="ADF/Cofilin"/>
</dbReference>
<evidence type="ECO:0000259" key="6">
    <source>
        <dbReference type="PROSITE" id="PS51263"/>
    </source>
</evidence>
<reference evidence="7" key="1">
    <citation type="submission" date="2017-01" db="EMBL/GenBank/DDBJ databases">
        <authorList>
            <person name="Mah S.A."/>
            <person name="Swanson W.J."/>
            <person name="Moy G.W."/>
            <person name="Vacquier V.D."/>
        </authorList>
    </citation>
    <scope>NUCLEOTIDE SEQUENCE [LARGE SCALE GENOMIC DNA]</scope>
    <source>
        <strain evidence="7">COL-18-3</strain>
    </source>
</reference>
<comment type="subcellular location">
    <subcellularLocation>
        <location evidence="1">Nucleus matrix</location>
    </subcellularLocation>
</comment>
<organism evidence="7 9">
    <name type="scientific">Zancudomyces culisetae</name>
    <name type="common">Gut fungus</name>
    <name type="synonym">Smittium culisetae</name>
    <dbReference type="NCBI Taxonomy" id="1213189"/>
    <lineage>
        <taxon>Eukaryota</taxon>
        <taxon>Fungi</taxon>
        <taxon>Fungi incertae sedis</taxon>
        <taxon>Zoopagomycota</taxon>
        <taxon>Kickxellomycotina</taxon>
        <taxon>Harpellomycetes</taxon>
        <taxon>Harpellales</taxon>
        <taxon>Legeriomycetaceae</taxon>
        <taxon>Zancudomyces</taxon>
    </lineage>
</organism>
<dbReference type="EMBL" id="LSSK01000174">
    <property type="protein sequence ID" value="OMH84598.1"/>
    <property type="molecule type" value="Genomic_DNA"/>
</dbReference>
<evidence type="ECO:0000313" key="8">
    <source>
        <dbReference type="EMBL" id="OMH84598.1"/>
    </source>
</evidence>
<dbReference type="CDD" id="cd11286">
    <property type="entry name" value="ADF_cofilin_like"/>
    <property type="match status" value="1"/>
</dbReference>
<evidence type="ECO:0000256" key="2">
    <source>
        <dbReference type="ARBA" id="ARBA00006844"/>
    </source>
</evidence>
<evidence type="ECO:0000313" key="7">
    <source>
        <dbReference type="EMBL" id="OMH80210.1"/>
    </source>
</evidence>
<dbReference type="Pfam" id="PF00241">
    <property type="entry name" value="Cofilin_ADF"/>
    <property type="match status" value="1"/>
</dbReference>